<gene>
    <name evidence="1" type="ORF">GGX14DRAFT_567102</name>
</gene>
<evidence type="ECO:0000313" key="1">
    <source>
        <dbReference type="EMBL" id="KAJ7208375.1"/>
    </source>
</evidence>
<comment type="caution">
    <text evidence="1">The sequence shown here is derived from an EMBL/GenBank/DDBJ whole genome shotgun (WGS) entry which is preliminary data.</text>
</comment>
<protein>
    <submittedName>
        <fullName evidence="1">Uncharacterized protein</fullName>
    </submittedName>
</protein>
<keyword evidence="2" id="KW-1185">Reference proteome</keyword>
<evidence type="ECO:0000313" key="2">
    <source>
        <dbReference type="Proteomes" id="UP001219525"/>
    </source>
</evidence>
<sequence>MYMNWVHESDVREKGFTGTVEHLQSGSTVVDHEHAILSLLAQVDSKSPCLTTVSFRIILGSGYRDIQWEQIDARLTTEAFARLDRVELCIFKPTLEQRLLGPPLYEKPALRLEDYLTIEEFWQQEHVGFPMLCQLERTAYEMAVRHLEDRMILLQTRGLLRFVDANRDAWAAPHVLTLSIIPGRPRHPARLVRSFRTSSGDGLAAVDLPLHCLDIDPSPITRAVTGAQYQEEEKEDV</sequence>
<organism evidence="1 2">
    <name type="scientific">Mycena pura</name>
    <dbReference type="NCBI Taxonomy" id="153505"/>
    <lineage>
        <taxon>Eukaryota</taxon>
        <taxon>Fungi</taxon>
        <taxon>Dikarya</taxon>
        <taxon>Basidiomycota</taxon>
        <taxon>Agaricomycotina</taxon>
        <taxon>Agaricomycetes</taxon>
        <taxon>Agaricomycetidae</taxon>
        <taxon>Agaricales</taxon>
        <taxon>Marasmiineae</taxon>
        <taxon>Mycenaceae</taxon>
        <taxon>Mycena</taxon>
    </lineage>
</organism>
<dbReference type="AlphaFoldDB" id="A0AAD6VJ19"/>
<reference evidence="1" key="1">
    <citation type="submission" date="2023-03" db="EMBL/GenBank/DDBJ databases">
        <title>Massive genome expansion in bonnet fungi (Mycena s.s.) driven by repeated elements and novel gene families across ecological guilds.</title>
        <authorList>
            <consortium name="Lawrence Berkeley National Laboratory"/>
            <person name="Harder C.B."/>
            <person name="Miyauchi S."/>
            <person name="Viragh M."/>
            <person name="Kuo A."/>
            <person name="Thoen E."/>
            <person name="Andreopoulos B."/>
            <person name="Lu D."/>
            <person name="Skrede I."/>
            <person name="Drula E."/>
            <person name="Henrissat B."/>
            <person name="Morin E."/>
            <person name="Kohler A."/>
            <person name="Barry K."/>
            <person name="LaButti K."/>
            <person name="Morin E."/>
            <person name="Salamov A."/>
            <person name="Lipzen A."/>
            <person name="Mereny Z."/>
            <person name="Hegedus B."/>
            <person name="Baldrian P."/>
            <person name="Stursova M."/>
            <person name="Weitz H."/>
            <person name="Taylor A."/>
            <person name="Grigoriev I.V."/>
            <person name="Nagy L.G."/>
            <person name="Martin F."/>
            <person name="Kauserud H."/>
        </authorList>
    </citation>
    <scope>NUCLEOTIDE SEQUENCE</scope>
    <source>
        <strain evidence="1">9144</strain>
    </source>
</reference>
<dbReference type="Proteomes" id="UP001219525">
    <property type="component" value="Unassembled WGS sequence"/>
</dbReference>
<name>A0AAD6VJ19_9AGAR</name>
<proteinExistence type="predicted"/>
<dbReference type="EMBL" id="JARJCW010000034">
    <property type="protein sequence ID" value="KAJ7208375.1"/>
    <property type="molecule type" value="Genomic_DNA"/>
</dbReference>
<accession>A0AAD6VJ19</accession>